<dbReference type="CDD" id="cd16009">
    <property type="entry name" value="PPM"/>
    <property type="match status" value="1"/>
</dbReference>
<dbReference type="SUPFAM" id="SSF143856">
    <property type="entry name" value="DeoB insert domain-like"/>
    <property type="match status" value="1"/>
</dbReference>
<dbReference type="GO" id="GO:0008973">
    <property type="term" value="F:phosphopentomutase activity"/>
    <property type="evidence" value="ECO:0007669"/>
    <property type="project" value="UniProtKB-EC"/>
</dbReference>
<evidence type="ECO:0000256" key="1">
    <source>
        <dbReference type="ARBA" id="ARBA00010373"/>
    </source>
</evidence>
<dbReference type="InterPro" id="IPR006124">
    <property type="entry name" value="Metalloenzyme"/>
</dbReference>
<dbReference type="NCBIfam" id="NF003766">
    <property type="entry name" value="PRK05362.1"/>
    <property type="match status" value="1"/>
</dbReference>
<dbReference type="Gene3D" id="3.40.720.10">
    <property type="entry name" value="Alkaline Phosphatase, subunit A"/>
    <property type="match status" value="1"/>
</dbReference>
<dbReference type="Pfam" id="PF01676">
    <property type="entry name" value="Metalloenzyme"/>
    <property type="match status" value="1"/>
</dbReference>
<dbReference type="GO" id="GO:0005829">
    <property type="term" value="C:cytosol"/>
    <property type="evidence" value="ECO:0007669"/>
    <property type="project" value="TreeGrafter"/>
</dbReference>
<dbReference type="AlphaFoldDB" id="A0A840IKG2"/>
<dbReference type="EMBL" id="JACHNU010000009">
    <property type="protein sequence ID" value="MBB4664815.1"/>
    <property type="molecule type" value="Genomic_DNA"/>
</dbReference>
<dbReference type="InterPro" id="IPR010045">
    <property type="entry name" value="DeoB"/>
</dbReference>
<evidence type="ECO:0000256" key="3">
    <source>
        <dbReference type="ARBA" id="ARBA00023211"/>
    </source>
</evidence>
<sequence length="389" mass="40867">MSEPRSARRAVVVVLDAVGAGALPDAADYGDAGTNTLAHLAELAGGLDLPNLQRLGLGSILPLDGVPPAASPVLHGRLHALGPGKDSTTGHWELMGVVARAPRPTYPDGFPPEIVATIERASGRRVVCNAPSDGLTAIDDHGEAALRDGALIVYTSQDSVLQIAAHVDATPVEELHRLCAQVRRVMVGEHAVARVIARPFGGPPGAFERTRERRDFALPPTSRSHLDELREAGVPTRAVGKVGQLFGPGSFDELHPGATNAEAIAATTELLETVGDGFLFVNLIETDQVYGHRKDVAGFHGALREIDAAVARWEALLGPGDLLVLTADHGVDPAHPGTDHTREHAPLLARFDGHGGRRHDGPLADVGASVLRWLAARDAPALPGRPFVA</sequence>
<proteinExistence type="inferred from homology"/>
<name>A0A840IKG2_9ACTN</name>
<organism evidence="5 6">
    <name type="scientific">Conexibacter arvalis</name>
    <dbReference type="NCBI Taxonomy" id="912552"/>
    <lineage>
        <taxon>Bacteria</taxon>
        <taxon>Bacillati</taxon>
        <taxon>Actinomycetota</taxon>
        <taxon>Thermoleophilia</taxon>
        <taxon>Solirubrobacterales</taxon>
        <taxon>Conexibacteraceae</taxon>
        <taxon>Conexibacter</taxon>
    </lineage>
</organism>
<gene>
    <name evidence="5" type="ORF">BDZ31_004433</name>
</gene>
<dbReference type="GO" id="GO:0000287">
    <property type="term" value="F:magnesium ion binding"/>
    <property type="evidence" value="ECO:0007669"/>
    <property type="project" value="InterPro"/>
</dbReference>
<comment type="similarity">
    <text evidence="1">Belongs to the phosphopentomutase family.</text>
</comment>
<keyword evidence="5" id="KW-0413">Isomerase</keyword>
<dbReference type="EC" id="5.4.2.7" evidence="5"/>
<dbReference type="PANTHER" id="PTHR21110:SF0">
    <property type="entry name" value="PHOSPHOPENTOMUTASE"/>
    <property type="match status" value="1"/>
</dbReference>
<reference evidence="5 6" key="1">
    <citation type="submission" date="2020-08" db="EMBL/GenBank/DDBJ databases">
        <title>Genomic Encyclopedia of Archaeal and Bacterial Type Strains, Phase II (KMG-II): from individual species to whole genera.</title>
        <authorList>
            <person name="Goeker M."/>
        </authorList>
    </citation>
    <scope>NUCLEOTIDE SEQUENCE [LARGE SCALE GENOMIC DNA]</scope>
    <source>
        <strain evidence="5 6">DSM 23288</strain>
    </source>
</reference>
<evidence type="ECO:0000259" key="4">
    <source>
        <dbReference type="Pfam" id="PF01676"/>
    </source>
</evidence>
<protein>
    <submittedName>
        <fullName evidence="5">Phosphopentomutase</fullName>
        <ecNumber evidence="5">5.4.2.7</ecNumber>
    </submittedName>
</protein>
<evidence type="ECO:0000256" key="2">
    <source>
        <dbReference type="ARBA" id="ARBA00022723"/>
    </source>
</evidence>
<dbReference type="Gene3D" id="3.30.70.1250">
    <property type="entry name" value="Phosphopentomutase"/>
    <property type="match status" value="1"/>
</dbReference>
<dbReference type="GO" id="GO:0009117">
    <property type="term" value="P:nucleotide metabolic process"/>
    <property type="evidence" value="ECO:0007669"/>
    <property type="project" value="InterPro"/>
</dbReference>
<evidence type="ECO:0000313" key="5">
    <source>
        <dbReference type="EMBL" id="MBB4664815.1"/>
    </source>
</evidence>
<dbReference type="GO" id="GO:0043094">
    <property type="term" value="P:metabolic compound salvage"/>
    <property type="evidence" value="ECO:0007669"/>
    <property type="project" value="InterPro"/>
</dbReference>
<feature type="domain" description="Metalloenzyme" evidence="4">
    <location>
        <begin position="9"/>
        <end position="374"/>
    </location>
</feature>
<evidence type="ECO:0000313" key="6">
    <source>
        <dbReference type="Proteomes" id="UP000585272"/>
    </source>
</evidence>
<dbReference type="PANTHER" id="PTHR21110">
    <property type="entry name" value="PHOSPHOPENTOMUTASE"/>
    <property type="match status" value="1"/>
</dbReference>
<keyword evidence="2" id="KW-0479">Metal-binding</keyword>
<keyword evidence="3" id="KW-0464">Manganese</keyword>
<keyword evidence="6" id="KW-1185">Reference proteome</keyword>
<comment type="caution">
    <text evidence="5">The sequence shown here is derived from an EMBL/GenBank/DDBJ whole genome shotgun (WGS) entry which is preliminary data.</text>
</comment>
<accession>A0A840IKG2</accession>
<dbReference type="SUPFAM" id="SSF53649">
    <property type="entry name" value="Alkaline phosphatase-like"/>
    <property type="match status" value="1"/>
</dbReference>
<dbReference type="InterPro" id="IPR024052">
    <property type="entry name" value="Phosphopentomutase_DeoB_cap_sf"/>
</dbReference>
<dbReference type="PIRSF" id="PIRSF001491">
    <property type="entry name" value="Ppentomutase"/>
    <property type="match status" value="1"/>
</dbReference>
<dbReference type="RefSeq" id="WP_183345204.1">
    <property type="nucleotide sequence ID" value="NZ_JACHNU010000009.1"/>
</dbReference>
<dbReference type="Proteomes" id="UP000585272">
    <property type="component" value="Unassembled WGS sequence"/>
</dbReference>
<dbReference type="InterPro" id="IPR017850">
    <property type="entry name" value="Alkaline_phosphatase_core_sf"/>
</dbReference>